<dbReference type="EMBL" id="JBBWRZ010000008">
    <property type="protein sequence ID" value="KAK8230545.1"/>
    <property type="molecule type" value="Genomic_DNA"/>
</dbReference>
<reference evidence="2 3" key="1">
    <citation type="submission" date="2024-04" db="EMBL/GenBank/DDBJ databases">
        <title>Phyllosticta paracitricarpa is synonymous to the EU quarantine fungus P. citricarpa based on phylogenomic analyses.</title>
        <authorList>
            <consortium name="Lawrence Berkeley National Laboratory"/>
            <person name="Van Ingen-Buijs V.A."/>
            <person name="Van Westerhoven A.C."/>
            <person name="Haridas S."/>
            <person name="Skiadas P."/>
            <person name="Martin F."/>
            <person name="Groenewald J.Z."/>
            <person name="Crous P.W."/>
            <person name="Seidl M.F."/>
        </authorList>
    </citation>
    <scope>NUCLEOTIDE SEQUENCE [LARGE SCALE GENOMIC DNA]</scope>
    <source>
        <strain evidence="2 3">CBS 123374</strain>
    </source>
</reference>
<feature type="chain" id="PRO_5045162549" evidence="1">
    <location>
        <begin position="27"/>
        <end position="133"/>
    </location>
</feature>
<keyword evidence="1" id="KW-0732">Signal</keyword>
<evidence type="ECO:0000313" key="3">
    <source>
        <dbReference type="Proteomes" id="UP001492380"/>
    </source>
</evidence>
<protein>
    <submittedName>
        <fullName evidence="2">Uncharacterized protein</fullName>
    </submittedName>
</protein>
<keyword evidence="3" id="KW-1185">Reference proteome</keyword>
<evidence type="ECO:0000256" key="1">
    <source>
        <dbReference type="SAM" id="SignalP"/>
    </source>
</evidence>
<evidence type="ECO:0000313" key="2">
    <source>
        <dbReference type="EMBL" id="KAK8230545.1"/>
    </source>
</evidence>
<name>A0ABR1YI07_9PEZI</name>
<sequence>MLAGMKHPLKILLGVFWLAALPISSALHEDLQQTPSHPKPTGNPNATPNDVCTADQAARWKLKLAYSKSVDEKTCKDAPHRDACDQCVIGYAAAMTGCIVACCVNIETGPLIAVCITGCIGAYEGAVGACFDR</sequence>
<feature type="signal peptide" evidence="1">
    <location>
        <begin position="1"/>
        <end position="26"/>
    </location>
</feature>
<proteinExistence type="predicted"/>
<dbReference type="Proteomes" id="UP001492380">
    <property type="component" value="Unassembled WGS sequence"/>
</dbReference>
<organism evidence="2 3">
    <name type="scientific">Phyllosticta capitalensis</name>
    <dbReference type="NCBI Taxonomy" id="121624"/>
    <lineage>
        <taxon>Eukaryota</taxon>
        <taxon>Fungi</taxon>
        <taxon>Dikarya</taxon>
        <taxon>Ascomycota</taxon>
        <taxon>Pezizomycotina</taxon>
        <taxon>Dothideomycetes</taxon>
        <taxon>Dothideomycetes incertae sedis</taxon>
        <taxon>Botryosphaeriales</taxon>
        <taxon>Phyllostictaceae</taxon>
        <taxon>Phyllosticta</taxon>
    </lineage>
</organism>
<gene>
    <name evidence="2" type="ORF">HDK90DRAFT_556213</name>
</gene>
<accession>A0ABR1YI07</accession>
<comment type="caution">
    <text evidence="2">The sequence shown here is derived from an EMBL/GenBank/DDBJ whole genome shotgun (WGS) entry which is preliminary data.</text>
</comment>